<proteinExistence type="predicted"/>
<dbReference type="RefSeq" id="WP_074759975.1">
    <property type="nucleotide sequence ID" value="NZ_FNRF01000001.1"/>
</dbReference>
<evidence type="ECO:0000313" key="3">
    <source>
        <dbReference type="Proteomes" id="UP000182257"/>
    </source>
</evidence>
<evidence type="ECO:0000256" key="1">
    <source>
        <dbReference type="SAM" id="SignalP"/>
    </source>
</evidence>
<organism evidence="2 3">
    <name type="scientific">Xylanibacter ruminicola</name>
    <name type="common">Prevotella ruminicola</name>
    <dbReference type="NCBI Taxonomy" id="839"/>
    <lineage>
        <taxon>Bacteria</taxon>
        <taxon>Pseudomonadati</taxon>
        <taxon>Bacteroidota</taxon>
        <taxon>Bacteroidia</taxon>
        <taxon>Bacteroidales</taxon>
        <taxon>Prevotellaceae</taxon>
        <taxon>Xylanibacter</taxon>
    </lineage>
</organism>
<protein>
    <submittedName>
        <fullName evidence="2">Uncharacterized protein</fullName>
    </submittedName>
</protein>
<gene>
    <name evidence="2" type="ORF">SAMN05216462_0370</name>
</gene>
<sequence length="250" mass="27839">MVRARLAIVLGAFLLSVQAHAGWKVVFDPWTTGAVTANAASQELIESQHNTRLDSINSKQQKIMQYTATMATIKELYKMSMENVSGFGAESQYYVEIGACVAEIFKDVPVVLKYMNKSPGKNYVICLKEVTDIVLETESLVKDFVDIVNNGKVKNPIKKSKDVPNVGTAASGNGDGYNFIDRYERLTLANQIYTHLLEIRYKMEAITMMCQYCSDMNNLLLAIDCQSWAAFFSGKNMAEGLINDWEGLGV</sequence>
<evidence type="ECO:0000313" key="2">
    <source>
        <dbReference type="EMBL" id="SEA03047.1"/>
    </source>
</evidence>
<feature type="signal peptide" evidence="1">
    <location>
        <begin position="1"/>
        <end position="21"/>
    </location>
</feature>
<reference evidence="2 3" key="1">
    <citation type="submission" date="2016-10" db="EMBL/GenBank/DDBJ databases">
        <authorList>
            <person name="de Groot N.N."/>
        </authorList>
    </citation>
    <scope>NUCLEOTIDE SEQUENCE [LARGE SCALE GENOMIC DNA]</scope>
    <source>
        <strain evidence="2 3">D31d</strain>
    </source>
</reference>
<dbReference type="AlphaFoldDB" id="A0A1H3XU86"/>
<dbReference type="OrthoDB" id="1066365at2"/>
<accession>A0A1H3XU86</accession>
<keyword evidence="1" id="KW-0732">Signal</keyword>
<feature type="chain" id="PRO_5010245514" evidence="1">
    <location>
        <begin position="22"/>
        <end position="250"/>
    </location>
</feature>
<dbReference type="EMBL" id="FNRF01000001">
    <property type="protein sequence ID" value="SEA03047.1"/>
    <property type="molecule type" value="Genomic_DNA"/>
</dbReference>
<dbReference type="Proteomes" id="UP000182257">
    <property type="component" value="Unassembled WGS sequence"/>
</dbReference>
<name>A0A1H3XU86_XYLRU</name>